<name>A0A5C5XD25_9PLAN</name>
<keyword evidence="3" id="KW-1185">Reference proteome</keyword>
<evidence type="ECO:0000313" key="3">
    <source>
        <dbReference type="Proteomes" id="UP000316095"/>
    </source>
</evidence>
<organism evidence="2 3">
    <name type="scientific">Rubinisphaera italica</name>
    <dbReference type="NCBI Taxonomy" id="2527969"/>
    <lineage>
        <taxon>Bacteria</taxon>
        <taxon>Pseudomonadati</taxon>
        <taxon>Planctomycetota</taxon>
        <taxon>Planctomycetia</taxon>
        <taxon>Planctomycetales</taxon>
        <taxon>Planctomycetaceae</taxon>
        <taxon>Rubinisphaera</taxon>
    </lineage>
</organism>
<evidence type="ECO:0000256" key="1">
    <source>
        <dbReference type="SAM" id="Phobius"/>
    </source>
</evidence>
<dbReference type="Proteomes" id="UP000316095">
    <property type="component" value="Unassembled WGS sequence"/>
</dbReference>
<evidence type="ECO:0000313" key="2">
    <source>
        <dbReference type="EMBL" id="TWT60890.1"/>
    </source>
</evidence>
<comment type="caution">
    <text evidence="2">The sequence shown here is derived from an EMBL/GenBank/DDBJ whole genome shotgun (WGS) entry which is preliminary data.</text>
</comment>
<accession>A0A5C5XD25</accession>
<reference evidence="2 3" key="1">
    <citation type="submission" date="2019-02" db="EMBL/GenBank/DDBJ databases">
        <title>Deep-cultivation of Planctomycetes and their phenomic and genomic characterization uncovers novel biology.</title>
        <authorList>
            <person name="Wiegand S."/>
            <person name="Jogler M."/>
            <person name="Boedeker C."/>
            <person name="Pinto D."/>
            <person name="Vollmers J."/>
            <person name="Rivas-Marin E."/>
            <person name="Kohn T."/>
            <person name="Peeters S.H."/>
            <person name="Heuer A."/>
            <person name="Rast P."/>
            <person name="Oberbeckmann S."/>
            <person name="Bunk B."/>
            <person name="Jeske O."/>
            <person name="Meyerdierks A."/>
            <person name="Storesund J.E."/>
            <person name="Kallscheuer N."/>
            <person name="Luecker S."/>
            <person name="Lage O.M."/>
            <person name="Pohl T."/>
            <person name="Merkel B.J."/>
            <person name="Hornburger P."/>
            <person name="Mueller R.-W."/>
            <person name="Bruemmer F."/>
            <person name="Labrenz M."/>
            <person name="Spormann A.M."/>
            <person name="Op Den Camp H."/>
            <person name="Overmann J."/>
            <person name="Amann R."/>
            <person name="Jetten M.S.M."/>
            <person name="Mascher T."/>
            <person name="Medema M.H."/>
            <person name="Devos D.P."/>
            <person name="Kaster A.-K."/>
            <person name="Ovreas L."/>
            <person name="Rohde M."/>
            <person name="Galperin M.Y."/>
            <person name="Jogler C."/>
        </authorList>
    </citation>
    <scope>NUCLEOTIDE SEQUENCE [LARGE SCALE GENOMIC DNA]</scope>
    <source>
        <strain evidence="2 3">Pan54</strain>
    </source>
</reference>
<sequence length="282" mass="31145">MVQQINVEYSAEQELTNPNELSRYVQTEIKQHISSLDDVHVSDWDLQIRISSFTFAGKVKMELSGTIDDKTVKATLLNVNKRPHMSATKGYGTYVSKREYEQRNGAILAFVWFICELLRGTVRFMFPSEPARAVGRSFFVGRALRSLDDCLADIRILIDEKIERPESGGHAKHRSAFWTALVTLIVSLAAALVWFVLGSEGANDPTRGIFGCLLVSGGAAGVIYGWNLLMIPKRFFRSEKSGREFLRRSGLGTCGCAATAGVVLFICSFLSAALGLVLLIKA</sequence>
<feature type="transmembrane region" description="Helical" evidence="1">
    <location>
        <begin position="250"/>
        <end position="280"/>
    </location>
</feature>
<feature type="transmembrane region" description="Helical" evidence="1">
    <location>
        <begin position="208"/>
        <end position="229"/>
    </location>
</feature>
<keyword evidence="1" id="KW-0812">Transmembrane</keyword>
<protein>
    <submittedName>
        <fullName evidence="2">Uncharacterized protein</fullName>
    </submittedName>
</protein>
<dbReference type="OrthoDB" id="283010at2"/>
<keyword evidence="1" id="KW-1133">Transmembrane helix</keyword>
<dbReference type="AlphaFoldDB" id="A0A5C5XD25"/>
<keyword evidence="1" id="KW-0472">Membrane</keyword>
<gene>
    <name evidence="2" type="ORF">Pan54_16210</name>
</gene>
<dbReference type="EMBL" id="SJPG01000001">
    <property type="protein sequence ID" value="TWT60890.1"/>
    <property type="molecule type" value="Genomic_DNA"/>
</dbReference>
<feature type="transmembrane region" description="Helical" evidence="1">
    <location>
        <begin position="176"/>
        <end position="196"/>
    </location>
</feature>
<dbReference type="RefSeq" id="WP_146502945.1">
    <property type="nucleotide sequence ID" value="NZ_SJPG01000001.1"/>
</dbReference>
<proteinExistence type="predicted"/>